<protein>
    <recommendedName>
        <fullName evidence="2">Rieske domain-containing protein</fullName>
    </recommendedName>
</protein>
<reference evidence="1" key="1">
    <citation type="submission" date="2018-12" db="EMBL/GenBank/DDBJ databases">
        <title>Draft genome sequence of Flaovobacterium columnare BGFS27 isolated from channel catfish in Alabama.</title>
        <authorList>
            <person name="Cai W."/>
            <person name="Arias C."/>
        </authorList>
    </citation>
    <scope>NUCLEOTIDE SEQUENCE [LARGE SCALE GENOMIC DNA]</scope>
    <source>
        <strain evidence="1">BGFS27</strain>
    </source>
</reference>
<sequence length="141" mass="15664">MKKYFLIIICIFVFACDKNNSVNNSNPYLTNNSFSIDLNLLLPSYNKLNYPGEPLMITIPGAGIQGVIVMRTSGAGDFVAWEASCPLQYPTNCSKLNLKGIIAQCTCDNSEFSLYTGDGGKQYPLKRYNVENLNGIVRIYN</sequence>
<evidence type="ECO:0000313" key="1">
    <source>
        <dbReference type="EMBL" id="RVU88696.1"/>
    </source>
</evidence>
<dbReference type="RefSeq" id="WP_063743604.1">
    <property type="nucleotide sequence ID" value="NZ_RWGX02000005.1"/>
</dbReference>
<proteinExistence type="predicted"/>
<dbReference type="InterPro" id="IPR036922">
    <property type="entry name" value="Rieske_2Fe-2S_sf"/>
</dbReference>
<dbReference type="EMBL" id="RWGX01000004">
    <property type="protein sequence ID" value="RVU88696.1"/>
    <property type="molecule type" value="Genomic_DNA"/>
</dbReference>
<evidence type="ECO:0008006" key="2">
    <source>
        <dbReference type="Google" id="ProtNLM"/>
    </source>
</evidence>
<dbReference type="AlphaFoldDB" id="A0AA94F0N8"/>
<dbReference type="SUPFAM" id="SSF50022">
    <property type="entry name" value="ISP domain"/>
    <property type="match status" value="1"/>
</dbReference>
<dbReference type="PROSITE" id="PS51257">
    <property type="entry name" value="PROKAR_LIPOPROTEIN"/>
    <property type="match status" value="1"/>
</dbReference>
<gene>
    <name evidence="1" type="ORF">EJB19_11210</name>
</gene>
<organism evidence="1">
    <name type="scientific">Flavobacterium columnare</name>
    <dbReference type="NCBI Taxonomy" id="996"/>
    <lineage>
        <taxon>Bacteria</taxon>
        <taxon>Pseudomonadati</taxon>
        <taxon>Bacteroidota</taxon>
        <taxon>Flavobacteriia</taxon>
        <taxon>Flavobacteriales</taxon>
        <taxon>Flavobacteriaceae</taxon>
        <taxon>Flavobacterium</taxon>
    </lineage>
</organism>
<name>A0AA94F0N8_9FLAO</name>
<comment type="caution">
    <text evidence="1">The sequence shown here is derived from an EMBL/GenBank/DDBJ whole genome shotgun (WGS) entry which is preliminary data.</text>
</comment>
<dbReference type="GO" id="GO:0051537">
    <property type="term" value="F:2 iron, 2 sulfur cluster binding"/>
    <property type="evidence" value="ECO:0007669"/>
    <property type="project" value="InterPro"/>
</dbReference>
<accession>A0AA94F0N8</accession>